<gene>
    <name evidence="6" type="ORF">CLUP02_16719</name>
</gene>
<dbReference type="PANTHER" id="PTHR12835:SF5">
    <property type="entry name" value="BIOTIN--PROTEIN LIGASE"/>
    <property type="match status" value="1"/>
</dbReference>
<evidence type="ECO:0000256" key="2">
    <source>
        <dbReference type="ARBA" id="ARBA00022598"/>
    </source>
</evidence>
<keyword evidence="7" id="KW-1185">Reference proteome</keyword>
<dbReference type="GO" id="GO:0004077">
    <property type="term" value="F:biotin--[biotin carboxyl-carrier protein] ligase activity"/>
    <property type="evidence" value="ECO:0007669"/>
    <property type="project" value="InterPro"/>
</dbReference>
<organism evidence="6 7">
    <name type="scientific">Colletotrichum lupini</name>
    <dbReference type="NCBI Taxonomy" id="145971"/>
    <lineage>
        <taxon>Eukaryota</taxon>
        <taxon>Fungi</taxon>
        <taxon>Dikarya</taxon>
        <taxon>Ascomycota</taxon>
        <taxon>Pezizomycotina</taxon>
        <taxon>Sordariomycetes</taxon>
        <taxon>Hypocreomycetidae</taxon>
        <taxon>Glomerellales</taxon>
        <taxon>Glomerellaceae</taxon>
        <taxon>Colletotrichum</taxon>
        <taxon>Colletotrichum acutatum species complex</taxon>
    </lineage>
</organism>
<feature type="domain" description="GST C-terminal" evidence="4">
    <location>
        <begin position="818"/>
        <end position="971"/>
    </location>
</feature>
<evidence type="ECO:0000313" key="6">
    <source>
        <dbReference type="EMBL" id="UQC91185.1"/>
    </source>
</evidence>
<evidence type="ECO:0000259" key="4">
    <source>
        <dbReference type="PROSITE" id="PS50405"/>
    </source>
</evidence>
<dbReference type="InterPro" id="IPR036282">
    <property type="entry name" value="Glutathione-S-Trfase_C_sf"/>
</dbReference>
<dbReference type="Pfam" id="PF13409">
    <property type="entry name" value="GST_N_2"/>
    <property type="match status" value="1"/>
</dbReference>
<dbReference type="PROSITE" id="PS50405">
    <property type="entry name" value="GST_CTER"/>
    <property type="match status" value="1"/>
</dbReference>
<dbReference type="InterPro" id="IPR010987">
    <property type="entry name" value="Glutathione-S-Trfase_C-like"/>
</dbReference>
<dbReference type="Gene3D" id="3.40.50.880">
    <property type="match status" value="1"/>
</dbReference>
<keyword evidence="2 6" id="KW-0436">Ligase</keyword>
<evidence type="ECO:0000259" key="5">
    <source>
        <dbReference type="PROSITE" id="PS51733"/>
    </source>
</evidence>
<dbReference type="GO" id="GO:0005737">
    <property type="term" value="C:cytoplasm"/>
    <property type="evidence" value="ECO:0007669"/>
    <property type="project" value="TreeGrafter"/>
</dbReference>
<dbReference type="AlphaFoldDB" id="A0A9Q8T8Y2"/>
<dbReference type="InterPro" id="IPR019197">
    <property type="entry name" value="Biotin-prot_ligase_N"/>
</dbReference>
<dbReference type="Gene3D" id="3.40.30.10">
    <property type="entry name" value="Glutaredoxin"/>
    <property type="match status" value="1"/>
</dbReference>
<protein>
    <submittedName>
        <fullName evidence="6">Biotin-protein ligase</fullName>
    </submittedName>
</protein>
<dbReference type="EMBL" id="CP019481">
    <property type="protein sequence ID" value="UQC91185.1"/>
    <property type="molecule type" value="Genomic_DNA"/>
</dbReference>
<feature type="domain" description="GST N-terminal" evidence="3">
    <location>
        <begin position="707"/>
        <end position="799"/>
    </location>
</feature>
<dbReference type="SUPFAM" id="SSF52317">
    <property type="entry name" value="Class I glutamine amidotransferase-like"/>
    <property type="match status" value="1"/>
</dbReference>
<dbReference type="Proteomes" id="UP000830671">
    <property type="component" value="Chromosome 9"/>
</dbReference>
<dbReference type="Pfam" id="PF03099">
    <property type="entry name" value="BPL_LplA_LipB"/>
    <property type="match status" value="1"/>
</dbReference>
<dbReference type="NCBIfam" id="TIGR00121">
    <property type="entry name" value="birA_ligase"/>
    <property type="match status" value="1"/>
</dbReference>
<dbReference type="SUPFAM" id="SSF55681">
    <property type="entry name" value="Class II aaRS and biotin synthetases"/>
    <property type="match status" value="1"/>
</dbReference>
<dbReference type="GeneID" id="73350647"/>
<dbReference type="InterPro" id="IPR036249">
    <property type="entry name" value="Thioredoxin-like_sf"/>
</dbReference>
<dbReference type="PANTHER" id="PTHR12835">
    <property type="entry name" value="BIOTIN PROTEIN LIGASE"/>
    <property type="match status" value="1"/>
</dbReference>
<dbReference type="KEGG" id="clup:CLUP02_16719"/>
<evidence type="ECO:0000313" key="7">
    <source>
        <dbReference type="Proteomes" id="UP000830671"/>
    </source>
</evidence>
<dbReference type="InterPro" id="IPR045864">
    <property type="entry name" value="aa-tRNA-synth_II/BPL/LPL"/>
</dbReference>
<dbReference type="SUPFAM" id="SSF47616">
    <property type="entry name" value="GST C-terminal domain-like"/>
    <property type="match status" value="1"/>
</dbReference>
<dbReference type="Gene3D" id="1.20.1050.10">
    <property type="match status" value="1"/>
</dbReference>
<dbReference type="InterPro" id="IPR004045">
    <property type="entry name" value="Glutathione_S-Trfase_N"/>
</dbReference>
<dbReference type="PROSITE" id="PS51733">
    <property type="entry name" value="BPL_LPL_CATALYTIC"/>
    <property type="match status" value="1"/>
</dbReference>
<dbReference type="Gene3D" id="3.30.930.10">
    <property type="entry name" value="Bira Bifunctional Protein, Domain 2"/>
    <property type="match status" value="1"/>
</dbReference>
<sequence>MASRKLNVLVYTGTGTTVESVRHCIYSLRRLLSPTYAVIPVAEAALLKEPWQPTCALLVIPGGGDLGYCRVLNGPGNRRIPDYVRRGGAYLGFCAGGYYGSRRCEFEVGDRTLEVIGSRELGFFPGTCRGGALKGFEYHSERGARVVRLSVKEGFGEGDEVLSYYNGGGVFVDAEKFENVEVLAQYADEIAVDGGAGKAAVIHCTVGSGNVILTGPHPEFAAANLNPQPQIPSYEALVSSLAAADAARVTFLRACLSRLGLDLSADPSAPPSLSRMHLTSANHVEVGEMLASWEEAITRETGQGQDADEKEEYIRGEHDVFRIEKLSSRWDVDELKQALPSSGSGDAGVGRMLDYDALVKVIVPHEEEWPDAKETPSFNHRLFYGSLKEYRAIEPAAEEWGDTLMYGEVVTSTNTLMDKNPKLLAHLPTGFTLTATTQVAGRGRGTNVWVSPAGCLIFSTVINHPAHLAASHPVVFIQYIAAIAIVEAVKSYDAACGDVPVKLKWPNDIYCRDPASTPQDPSYVKIGGILSNCAYSQGAYQIVLGIGINTTNSRPTTSLNAIAPAPLKMAGGFRLESLLARILTRIEALYAQFRREGFSRDLEERYYKHWLHSGQNVTLEAEAGAKAKVVGITRDWGMLKAVEVDGMGRETGRMWALQSDENSFDFWKGLVKRKFLTIGLPEPDLSVLHPPRGNCAARHHGDNAETKVHSLVQRLNDSRSQNTLWLLEELKIPYTVQLFRRAPNRLAPPELEAVHPLGKAPVLEITPVSTDEDPSPAPIRLAESGYITQYLVEHFGHRKPGLVPPRWKAGREGKVGGETEAYARFWYLLHYVEGSFFPVIVQFLLINVLKSSNVPFLIRPLTSLVASKIFSLVIFPNAQKHLAMLENYLKTAPGVSAGGGGFLCGPELTAADILISFALITADAENAWDSMGSWPGGSVKAAHPVLFEYVERLKREPGYLRVVEKVKEIEG</sequence>
<dbReference type="SUPFAM" id="SSF52833">
    <property type="entry name" value="Thioredoxin-like"/>
    <property type="match status" value="1"/>
</dbReference>
<feature type="domain" description="BPL/LPL catalytic" evidence="5">
    <location>
        <begin position="389"/>
        <end position="594"/>
    </location>
</feature>
<dbReference type="RefSeq" id="XP_049152784.1">
    <property type="nucleotide sequence ID" value="XM_049295637.1"/>
</dbReference>
<dbReference type="CDD" id="cd03046">
    <property type="entry name" value="GST_N_GTT1_like"/>
    <property type="match status" value="1"/>
</dbReference>
<accession>A0A9Q8T8Y2</accession>
<dbReference type="CDD" id="cd03144">
    <property type="entry name" value="GATase1_ScBLP_like"/>
    <property type="match status" value="1"/>
</dbReference>
<reference evidence="6" key="1">
    <citation type="journal article" date="2021" name="Mol. Plant Microbe Interact.">
        <title>Complete Genome Sequence of the Plant-Pathogenic Fungus Colletotrichum lupini.</title>
        <authorList>
            <person name="Baroncelli R."/>
            <person name="Pensec F."/>
            <person name="Da Lio D."/>
            <person name="Boufleur T."/>
            <person name="Vicente I."/>
            <person name="Sarrocco S."/>
            <person name="Picot A."/>
            <person name="Baraldi E."/>
            <person name="Sukno S."/>
            <person name="Thon M."/>
            <person name="Le Floch G."/>
        </authorList>
    </citation>
    <scope>NUCLEOTIDE SEQUENCE</scope>
    <source>
        <strain evidence="6">IMI 504893</strain>
    </source>
</reference>
<dbReference type="CDD" id="cd16442">
    <property type="entry name" value="BPL"/>
    <property type="match status" value="1"/>
</dbReference>
<evidence type="ECO:0000256" key="1">
    <source>
        <dbReference type="ARBA" id="ARBA00009934"/>
    </source>
</evidence>
<dbReference type="InterPro" id="IPR004143">
    <property type="entry name" value="BPL_LPL_catalytic"/>
</dbReference>
<evidence type="ECO:0000259" key="3">
    <source>
        <dbReference type="PROSITE" id="PS50404"/>
    </source>
</evidence>
<dbReference type="InterPro" id="IPR029062">
    <property type="entry name" value="Class_I_gatase-like"/>
</dbReference>
<dbReference type="PROSITE" id="PS50404">
    <property type="entry name" value="GST_NTER"/>
    <property type="match status" value="1"/>
</dbReference>
<proteinExistence type="inferred from homology"/>
<name>A0A9Q8T8Y2_9PEZI</name>
<dbReference type="InterPro" id="IPR004408">
    <property type="entry name" value="Biotin_CoA_COase_ligase"/>
</dbReference>
<comment type="similarity">
    <text evidence="1">Belongs to the biotin--protein ligase family.</text>
</comment>
<dbReference type="Pfam" id="PF09825">
    <property type="entry name" value="BPL_N"/>
    <property type="match status" value="1"/>
</dbReference>